<feature type="compositionally biased region" description="Low complexity" evidence="1">
    <location>
        <begin position="268"/>
        <end position="278"/>
    </location>
</feature>
<feature type="region of interest" description="Disordered" evidence="1">
    <location>
        <begin position="77"/>
        <end position="190"/>
    </location>
</feature>
<organism evidence="2 3">
    <name type="scientific">Chionoecetes opilio</name>
    <name type="common">Atlantic snow crab</name>
    <name type="synonym">Cancer opilio</name>
    <dbReference type="NCBI Taxonomy" id="41210"/>
    <lineage>
        <taxon>Eukaryota</taxon>
        <taxon>Metazoa</taxon>
        <taxon>Ecdysozoa</taxon>
        <taxon>Arthropoda</taxon>
        <taxon>Crustacea</taxon>
        <taxon>Multicrustacea</taxon>
        <taxon>Malacostraca</taxon>
        <taxon>Eumalacostraca</taxon>
        <taxon>Eucarida</taxon>
        <taxon>Decapoda</taxon>
        <taxon>Pleocyemata</taxon>
        <taxon>Brachyura</taxon>
        <taxon>Eubrachyura</taxon>
        <taxon>Majoidea</taxon>
        <taxon>Majidae</taxon>
        <taxon>Chionoecetes</taxon>
    </lineage>
</organism>
<feature type="compositionally biased region" description="Basic and acidic residues" evidence="1">
    <location>
        <begin position="240"/>
        <end position="249"/>
    </location>
</feature>
<proteinExistence type="predicted"/>
<evidence type="ECO:0000256" key="1">
    <source>
        <dbReference type="SAM" id="MobiDB-lite"/>
    </source>
</evidence>
<dbReference type="AlphaFoldDB" id="A0A8J5C3A5"/>
<feature type="compositionally biased region" description="Basic and acidic residues" evidence="1">
    <location>
        <begin position="305"/>
        <end position="320"/>
    </location>
</feature>
<feature type="compositionally biased region" description="Low complexity" evidence="1">
    <location>
        <begin position="78"/>
        <end position="119"/>
    </location>
</feature>
<feature type="compositionally biased region" description="Basic and acidic residues" evidence="1">
    <location>
        <begin position="122"/>
        <end position="170"/>
    </location>
</feature>
<dbReference type="EMBL" id="JACEEZ010019083">
    <property type="protein sequence ID" value="KAG0716118.1"/>
    <property type="molecule type" value="Genomic_DNA"/>
</dbReference>
<protein>
    <submittedName>
        <fullName evidence="2">Uncharacterized protein</fullName>
    </submittedName>
</protein>
<accession>A0A8J5C3A5</accession>
<evidence type="ECO:0000313" key="2">
    <source>
        <dbReference type="EMBL" id="KAG0716118.1"/>
    </source>
</evidence>
<feature type="compositionally biased region" description="Low complexity" evidence="1">
    <location>
        <begin position="287"/>
        <end position="296"/>
    </location>
</feature>
<comment type="caution">
    <text evidence="2">The sequence shown here is derived from an EMBL/GenBank/DDBJ whole genome shotgun (WGS) entry which is preliminary data.</text>
</comment>
<evidence type="ECO:0000313" key="3">
    <source>
        <dbReference type="Proteomes" id="UP000770661"/>
    </source>
</evidence>
<feature type="region of interest" description="Disordered" evidence="1">
    <location>
        <begin position="230"/>
        <end position="322"/>
    </location>
</feature>
<name>A0A8J5C3A5_CHIOP</name>
<keyword evidence="3" id="KW-1185">Reference proteome</keyword>
<feature type="compositionally biased region" description="Pro residues" evidence="1">
    <location>
        <begin position="489"/>
        <end position="511"/>
    </location>
</feature>
<reference evidence="2" key="1">
    <citation type="submission" date="2020-07" db="EMBL/GenBank/DDBJ databases">
        <title>The High-quality genome of the commercially important snow crab, Chionoecetes opilio.</title>
        <authorList>
            <person name="Jeong J.-H."/>
            <person name="Ryu S."/>
        </authorList>
    </citation>
    <scope>NUCLEOTIDE SEQUENCE</scope>
    <source>
        <strain evidence="2">MADBK_172401_WGS</strain>
        <tissue evidence="2">Digestive gland</tissue>
    </source>
</reference>
<gene>
    <name evidence="2" type="ORF">GWK47_010398</name>
</gene>
<dbReference type="OrthoDB" id="10680791at2759"/>
<feature type="region of interest" description="Disordered" evidence="1">
    <location>
        <begin position="1"/>
        <end position="34"/>
    </location>
</feature>
<feature type="compositionally biased region" description="Low complexity" evidence="1">
    <location>
        <begin position="24"/>
        <end position="34"/>
    </location>
</feature>
<feature type="region of interest" description="Disordered" evidence="1">
    <location>
        <begin position="461"/>
        <end position="532"/>
    </location>
</feature>
<dbReference type="Proteomes" id="UP000770661">
    <property type="component" value="Unassembled WGS sequence"/>
</dbReference>
<sequence>MSSSSSIPVPAAGSCPPVPPPRASPASARSSAGPAKIYKTSLKDYVGLEGVALHVSSGLHTAHDAMHQKLRKTVSDISSSLRSSSPATATTTTTITTTAIPSTAATTTTTTTRLIPSSSAHDLPRRGTLEDQEEATRRKPPLMEETGRRLTIEEVPRKAEEGTRRLDQETSRTLQQVTRPQVYKSDSKGSVGETELKVEARIGVMGGQEQVLIATPRKISPLLGQRTALAHHSGTDSSLDSDHSYDYHTHTPAPPSVPTHRRAEVGYSSTTRSFSTSRDASLDNLASSVTSSDSSSQELDSAHATTEDSHSSEAPDDPHSLSHALTYASDQWYAMGTHTQGYSVVVPRGTCTLGSGLWLWRQQRGRVGVCLVVPRGRSFPGGIGDGSRASPGALVVGPSVLVTRGTIAQYDKRRTITTVLTPRTSFDENRVRIQVPPAPSGSLRHSAGILVTVGAEEGGAVSLSHPPLSPRGGIQNPPSPPARLLQPQPQSPRSPVPPITPPAASTPPGPRSPTLRPEHPRRPSPNRSPRFV</sequence>